<feature type="modified residue" description="4-aspartylphosphate" evidence="1">
    <location>
        <position position="65"/>
    </location>
</feature>
<evidence type="ECO:0000313" key="4">
    <source>
        <dbReference type="Proteomes" id="UP000184368"/>
    </source>
</evidence>
<dbReference type="RefSeq" id="WP_073043878.1">
    <property type="nucleotide sequence ID" value="NZ_FQUO01000009.1"/>
</dbReference>
<evidence type="ECO:0000259" key="2">
    <source>
        <dbReference type="PROSITE" id="PS50110"/>
    </source>
</evidence>
<dbReference type="InterPro" id="IPR052893">
    <property type="entry name" value="TCS_response_regulator"/>
</dbReference>
<evidence type="ECO:0000256" key="1">
    <source>
        <dbReference type="PROSITE-ProRule" id="PRU00169"/>
    </source>
</evidence>
<organism evidence="3 4">
    <name type="scientific">Cnuella takakiae</name>
    <dbReference type="NCBI Taxonomy" id="1302690"/>
    <lineage>
        <taxon>Bacteria</taxon>
        <taxon>Pseudomonadati</taxon>
        <taxon>Bacteroidota</taxon>
        <taxon>Chitinophagia</taxon>
        <taxon>Chitinophagales</taxon>
        <taxon>Chitinophagaceae</taxon>
        <taxon>Cnuella</taxon>
    </lineage>
</organism>
<keyword evidence="1" id="KW-0597">Phosphoprotein</keyword>
<reference evidence="3 4" key="1">
    <citation type="submission" date="2016-11" db="EMBL/GenBank/DDBJ databases">
        <authorList>
            <person name="Jaros S."/>
            <person name="Januszkiewicz K."/>
            <person name="Wedrychowicz H."/>
        </authorList>
    </citation>
    <scope>NUCLEOTIDE SEQUENCE [LARGE SCALE GENOMIC DNA]</scope>
    <source>
        <strain evidence="3 4">DSM 26897</strain>
    </source>
</reference>
<evidence type="ECO:0000313" key="3">
    <source>
        <dbReference type="EMBL" id="SHF55874.1"/>
    </source>
</evidence>
<dbReference type="PROSITE" id="PS50110">
    <property type="entry name" value="RESPONSE_REGULATORY"/>
    <property type="match status" value="1"/>
</dbReference>
<dbReference type="AlphaFoldDB" id="A0A1M5CM89"/>
<feature type="domain" description="Response regulatory" evidence="2">
    <location>
        <begin position="10"/>
        <end position="131"/>
    </location>
</feature>
<dbReference type="Pfam" id="PF00072">
    <property type="entry name" value="Response_reg"/>
    <property type="match status" value="1"/>
</dbReference>
<dbReference type="InterPro" id="IPR001789">
    <property type="entry name" value="Sig_transdc_resp-reg_receiver"/>
</dbReference>
<dbReference type="SUPFAM" id="SSF52172">
    <property type="entry name" value="CheY-like"/>
    <property type="match status" value="1"/>
</dbReference>
<dbReference type="OrthoDB" id="7631574at2"/>
<dbReference type="Proteomes" id="UP000184368">
    <property type="component" value="Unassembled WGS sequence"/>
</dbReference>
<proteinExistence type="predicted"/>
<dbReference type="EMBL" id="FQUO01000009">
    <property type="protein sequence ID" value="SHF55874.1"/>
    <property type="molecule type" value="Genomic_DNA"/>
</dbReference>
<dbReference type="GO" id="GO:0000160">
    <property type="term" value="P:phosphorelay signal transduction system"/>
    <property type="evidence" value="ECO:0007669"/>
    <property type="project" value="InterPro"/>
</dbReference>
<protein>
    <submittedName>
        <fullName evidence="3">Response regulator receiver domain-containing protein</fullName>
    </submittedName>
</protein>
<dbReference type="SMART" id="SM00448">
    <property type="entry name" value="REC"/>
    <property type="match status" value="1"/>
</dbReference>
<dbReference type="PANTHER" id="PTHR44520">
    <property type="entry name" value="RESPONSE REGULATOR RCP1-RELATED"/>
    <property type="match status" value="1"/>
</dbReference>
<dbReference type="InterPro" id="IPR011006">
    <property type="entry name" value="CheY-like_superfamily"/>
</dbReference>
<dbReference type="PANTHER" id="PTHR44520:SF2">
    <property type="entry name" value="RESPONSE REGULATOR RCP1"/>
    <property type="match status" value="1"/>
</dbReference>
<gene>
    <name evidence="3" type="ORF">SAMN05444008_109135</name>
</gene>
<dbReference type="Gene3D" id="3.40.50.2300">
    <property type="match status" value="1"/>
</dbReference>
<sequence>MHKQAQQKPVILWVDDDADDSQLFREAFESHNTRHQLVQVWDAMEALAYLRQQDQDLKPVLIVLDINMPLMNGKELLSELKGNPVYRGIPVVMVSTSNTAEDQEFCERYHVMIMEKPDSEEGIDQMVRQLVNVAL</sequence>
<dbReference type="STRING" id="1302690.BUE76_08180"/>
<name>A0A1M5CM89_9BACT</name>
<keyword evidence="4" id="KW-1185">Reference proteome</keyword>
<accession>A0A1M5CM89</accession>